<feature type="compositionally biased region" description="Basic and acidic residues" evidence="1">
    <location>
        <begin position="9"/>
        <end position="20"/>
    </location>
</feature>
<dbReference type="SUPFAM" id="SSF49879">
    <property type="entry name" value="SMAD/FHA domain"/>
    <property type="match status" value="1"/>
</dbReference>
<dbReference type="InterPro" id="IPR050923">
    <property type="entry name" value="Cell_Proc_Reg/RNA_Proc"/>
</dbReference>
<sequence>MDSNTRRGSRSEASDMESSRTKPSHRRRRDSSRSSQRTEDRKQRTRSREDSLERRKEPRSGRDRSHERRSHRHSRDGDSDRYRESHHRRERRERDADDSGSEARSSRRERKHRDRSRSRDDKDRSHRRHRSGSPPAKKRRARSRSASRSPPKSEVKRSRAPLPSQNDSFRGEVAPGEAPPPEKQKPNFKPTGLLAKEANTVAGTTTVLKYNEPPEARKPSSKEQWRMYIFKGKDLIDTVYLYQRSVWLMGRDQRVTDLPIEHPSVSKQHAVIQFRYVTSTNEYGDRTSKVKPYLIDLESTKGTNLNGEKVEASRYVELRDQDVIGFGDSEREYVMMLPEK</sequence>
<protein>
    <recommendedName>
        <fullName evidence="2">FHA domain-containing protein</fullName>
    </recommendedName>
</protein>
<evidence type="ECO:0000256" key="1">
    <source>
        <dbReference type="SAM" id="MobiDB-lite"/>
    </source>
</evidence>
<organism evidence="3 4">
    <name type="scientific">Zymoseptoria tritici ST99CH_1E4</name>
    <dbReference type="NCBI Taxonomy" id="1276532"/>
    <lineage>
        <taxon>Eukaryota</taxon>
        <taxon>Fungi</taxon>
        <taxon>Dikarya</taxon>
        <taxon>Ascomycota</taxon>
        <taxon>Pezizomycotina</taxon>
        <taxon>Dothideomycetes</taxon>
        <taxon>Dothideomycetidae</taxon>
        <taxon>Mycosphaerellales</taxon>
        <taxon>Mycosphaerellaceae</taxon>
        <taxon>Zymoseptoria</taxon>
    </lineage>
</organism>
<name>A0A2H1H484_ZYMTR</name>
<feature type="compositionally biased region" description="Basic and acidic residues" evidence="1">
    <location>
        <begin position="36"/>
        <end position="66"/>
    </location>
</feature>
<reference evidence="4" key="1">
    <citation type="submission" date="2017-05" db="EMBL/GenBank/DDBJ databases">
        <authorList>
            <person name="Song R."/>
            <person name="Chenine A.L."/>
            <person name="Ruprecht R.M."/>
        </authorList>
    </citation>
    <scope>NUCLEOTIDE SEQUENCE [LARGE SCALE GENOMIC DNA]</scope>
</reference>
<evidence type="ECO:0000313" key="3">
    <source>
        <dbReference type="EMBL" id="SMR60651.1"/>
    </source>
</evidence>
<dbReference type="PANTHER" id="PTHR23308">
    <property type="entry name" value="NUCLEAR INHIBITOR OF PROTEIN PHOSPHATASE-1"/>
    <property type="match status" value="1"/>
</dbReference>
<evidence type="ECO:0000259" key="2">
    <source>
        <dbReference type="PROSITE" id="PS50006"/>
    </source>
</evidence>
<dbReference type="SMART" id="SM00240">
    <property type="entry name" value="FHA"/>
    <property type="match status" value="1"/>
</dbReference>
<accession>A0A2H1H484</accession>
<dbReference type="InterPro" id="IPR000253">
    <property type="entry name" value="FHA_dom"/>
</dbReference>
<dbReference type="Gene3D" id="2.60.200.20">
    <property type="match status" value="1"/>
</dbReference>
<dbReference type="InterPro" id="IPR008984">
    <property type="entry name" value="SMAD_FHA_dom_sf"/>
</dbReference>
<dbReference type="PROSITE" id="PS50006">
    <property type="entry name" value="FHA_DOMAIN"/>
    <property type="match status" value="1"/>
</dbReference>
<dbReference type="Proteomes" id="UP000245764">
    <property type="component" value="Chromosome 11"/>
</dbReference>
<feature type="region of interest" description="Disordered" evidence="1">
    <location>
        <begin position="1"/>
        <end position="190"/>
    </location>
</feature>
<dbReference type="Pfam" id="PF00498">
    <property type="entry name" value="FHA"/>
    <property type="match status" value="1"/>
</dbReference>
<feature type="compositionally biased region" description="Basic residues" evidence="1">
    <location>
        <begin position="107"/>
        <end position="116"/>
    </location>
</feature>
<evidence type="ECO:0000313" key="4">
    <source>
        <dbReference type="Proteomes" id="UP000245764"/>
    </source>
</evidence>
<proteinExistence type="predicted"/>
<feature type="domain" description="FHA" evidence="2">
    <location>
        <begin position="247"/>
        <end position="310"/>
    </location>
</feature>
<dbReference type="FunFam" id="2.60.200.20:FF:000038">
    <property type="entry name" value="FHA domain-containing protein SNIP1"/>
    <property type="match status" value="1"/>
</dbReference>
<dbReference type="EMBL" id="LT854263">
    <property type="protein sequence ID" value="SMR60651.1"/>
    <property type="molecule type" value="Genomic_DNA"/>
</dbReference>
<gene>
    <name evidence="3" type="ORF">ZT1E4_G10616</name>
</gene>
<dbReference type="AlphaFoldDB" id="A0A2H1H484"/>
<feature type="compositionally biased region" description="Basic residues" evidence="1">
    <location>
        <begin position="125"/>
        <end position="145"/>
    </location>
</feature>